<sequence length="993" mass="111815">MSFVNDLENQFNEDILDEFLDQRVYDYSPKEDFDFDNQYQPDQLSQIHETPTNQDSINEDLSQNQYSYNLYNLDEVSPNSSSVKEMDYFPGQTIDQGLNSHMDQTIDSSFNHSNNNSSTNLSNNMNFMNNNSGHNTLNNSAATSRSVSVNINGDKRMNDYDLLRDEVSKLKFGKYNMNYVPDSINPSPDMLDFSSTKASQLPYKLDISNLPDYSRVETQIKINLNVSPSPQENLLHIPQDLVSKNKFCLYDSIGNLNPVILRNLLFLECFVMTSDLKKSCNICSKCIKREQKRASRRRGADESSNNNQGSPEGGMVKNNPNVWSDDNMIKKAVIFNCKEIVSFPAPTGMDLSKSIELSARLICYCRHHQETKGFKLLFVLKNHRGEIVGKQLSSPIMIMDRKKPTTSTEEQQPISPNSIDESSDLTTDERGVKRKKLSVDENLMYNGSIGSVGFSPISNSDTSSMRVTKPLRSNNLVPPSSNLPTILRIIPAQGPIRGGIEVTLLGFNFHPNLSVKFGANAALATHCWSETTIVTYLPPASIPGQVLVSFEGHDTTSQQQVFTYTDDTDKQLIELALQIVGLKMNGKLEDAKNIAKRIVGSGNSPSVSSNTNSPIKTENTNDSNINSLSMSSEPVSKGYNDDDKINDSNEYDNTNDWYTNAQGKVNQLNTTPTESTVISFLKLIDLPNCPTIPNWQLTNGQGQTLLQLATIKSYNKLVKFLINHGCSVDYRDNLGCSALFYAGVYGNRDLISLFQSYGLEDEKVKDYCDFNVLDMLSNKGLRKIESLESINVTRRTVVESDHEFDGEFEDSDMETDYFKSSDEETIHQHMNIGKEDDAQSNETITNINNEDRGLWQKVKDVFNKSDDELPNYDDLFPFGPSSRSSKPKTRIEQQLNESLTTPKIGNSSQEGEIDSDSSEDMIISYINHPRKTVENDKMLIFFWVPVLILLVCVFISVSMGHKFEVIENFKNVIRDSLGNLMVGNERIKRVFTE</sequence>
<name>A0ACA9YB92_9ASCO</name>
<protein>
    <submittedName>
        <fullName evidence="1">Protein Mga2p</fullName>
    </submittedName>
</protein>
<accession>A0ACA9YB92</accession>
<organism evidence="1 2">
    <name type="scientific">[Candida] jaroonii</name>
    <dbReference type="NCBI Taxonomy" id="467808"/>
    <lineage>
        <taxon>Eukaryota</taxon>
        <taxon>Fungi</taxon>
        <taxon>Dikarya</taxon>
        <taxon>Ascomycota</taxon>
        <taxon>Saccharomycotina</taxon>
        <taxon>Pichiomycetes</taxon>
        <taxon>Debaryomycetaceae</taxon>
        <taxon>Yamadazyma</taxon>
    </lineage>
</organism>
<gene>
    <name evidence="1" type="ORF">CLIB1444_09S01134</name>
</gene>
<dbReference type="EMBL" id="CALSDN010000009">
    <property type="protein sequence ID" value="CAH6722328.1"/>
    <property type="molecule type" value="Genomic_DNA"/>
</dbReference>
<reference evidence="1" key="1">
    <citation type="submission" date="2022-06" db="EMBL/GenBank/DDBJ databases">
        <authorList>
            <person name="Legras J.-L."/>
            <person name="Devillers H."/>
            <person name="Grondin C."/>
        </authorList>
    </citation>
    <scope>NUCLEOTIDE SEQUENCE</scope>
    <source>
        <strain evidence="1">CLIB 1444</strain>
    </source>
</reference>
<evidence type="ECO:0000313" key="2">
    <source>
        <dbReference type="Proteomes" id="UP001152531"/>
    </source>
</evidence>
<keyword evidence="2" id="KW-1185">Reference proteome</keyword>
<proteinExistence type="predicted"/>
<dbReference type="Proteomes" id="UP001152531">
    <property type="component" value="Unassembled WGS sequence"/>
</dbReference>
<evidence type="ECO:0000313" key="1">
    <source>
        <dbReference type="EMBL" id="CAH6722328.1"/>
    </source>
</evidence>
<comment type="caution">
    <text evidence="1">The sequence shown here is derived from an EMBL/GenBank/DDBJ whole genome shotgun (WGS) entry which is preliminary data.</text>
</comment>